<organism evidence="3 4">
    <name type="scientific">Geothrix oryzae</name>
    <dbReference type="NCBI Taxonomy" id="2927975"/>
    <lineage>
        <taxon>Bacteria</taxon>
        <taxon>Pseudomonadati</taxon>
        <taxon>Acidobacteriota</taxon>
        <taxon>Holophagae</taxon>
        <taxon>Holophagales</taxon>
        <taxon>Holophagaceae</taxon>
        <taxon>Geothrix</taxon>
    </lineage>
</organism>
<dbReference type="PANTHER" id="PTHR11261:SF3">
    <property type="entry name" value="RETINOL-BINDING PROTEIN 3"/>
    <property type="match status" value="1"/>
</dbReference>
<feature type="chain" id="PRO_5045513257" evidence="1">
    <location>
        <begin position="25"/>
        <end position="360"/>
    </location>
</feature>
<dbReference type="Pfam" id="PF11918">
    <property type="entry name" value="Peptidase_S41_N"/>
    <property type="match status" value="1"/>
</dbReference>
<dbReference type="EMBL" id="AP027079">
    <property type="protein sequence ID" value="BDU68008.1"/>
    <property type="molecule type" value="Genomic_DNA"/>
</dbReference>
<evidence type="ECO:0000313" key="3">
    <source>
        <dbReference type="EMBL" id="BDU68008.1"/>
    </source>
</evidence>
<feature type="domain" description="Tail specific protease" evidence="2">
    <location>
        <begin position="116"/>
        <end position="312"/>
    </location>
</feature>
<dbReference type="CDD" id="cd07563">
    <property type="entry name" value="Peptidase_S41_IRBP"/>
    <property type="match status" value="1"/>
</dbReference>
<name>A0ABM8DM86_9BACT</name>
<proteinExistence type="predicted"/>
<sequence>MRRALFVLPALVLTLAAQEAAAPAAPPVTADQRKAVVETLARELKARYVFPEVAEQTGAALKARAAQGAYDGAATAQAFAEALSRDLREVGRDGHFRVRFDPAFKPASDDDDKPPTRDEVAQMRQFSQRRGFGIAKVEQLPGNVGYLDIRGFGPTEFVGPAFSAALSLLSGTEALILDLRQNGGGDPESVAYLVSHFFEEGDTRHLNSIYNRPKNTTRQYWTTATVAPRYGKPVYVLTSARTFSGGEECAYDFQTQKRATLVGETTGGGANPGGAVLLGHGFNAFIPTGRAINPVTGTNWEHVGVKPDLAVPAAEALKAAHGAILRGILEKEKDPDYRKRLEGILARVEKGEPEPVRYAR</sequence>
<evidence type="ECO:0000313" key="4">
    <source>
        <dbReference type="Proteomes" id="UP001242010"/>
    </source>
</evidence>
<protein>
    <submittedName>
        <fullName evidence="3">Interphotoreceptor retinoid-binding protein</fullName>
    </submittedName>
</protein>
<accession>A0ABM8DM86</accession>
<evidence type="ECO:0000256" key="1">
    <source>
        <dbReference type="SAM" id="SignalP"/>
    </source>
</evidence>
<gene>
    <name evidence="3" type="ORF">GETHOR_01090</name>
</gene>
<evidence type="ECO:0000259" key="2">
    <source>
        <dbReference type="SMART" id="SM00245"/>
    </source>
</evidence>
<dbReference type="Gene3D" id="3.30.750.44">
    <property type="match status" value="1"/>
</dbReference>
<reference evidence="4" key="1">
    <citation type="journal article" date="2023" name="Int. J. Syst. Evol. Microbiol.">
        <title>Mesoterricola silvestris gen. nov., sp. nov., Mesoterricola sediminis sp. nov., Geothrix oryzae sp. nov., Geothrix edaphica sp. nov., Geothrix rubra sp. nov., and Geothrix limicola sp. nov., six novel members of Acidobacteriota isolated from soils.</title>
        <authorList>
            <person name="Itoh H."/>
            <person name="Sugisawa Y."/>
            <person name="Mise K."/>
            <person name="Xu Z."/>
            <person name="Kuniyasu M."/>
            <person name="Ushijima N."/>
            <person name="Kawano K."/>
            <person name="Kobayashi E."/>
            <person name="Shiratori Y."/>
            <person name="Masuda Y."/>
            <person name="Senoo K."/>
        </authorList>
    </citation>
    <scope>NUCLEOTIDE SEQUENCE [LARGE SCALE GENOMIC DNA]</scope>
    <source>
        <strain evidence="4">Red222</strain>
    </source>
</reference>
<dbReference type="SMART" id="SM00245">
    <property type="entry name" value="TSPc"/>
    <property type="match status" value="1"/>
</dbReference>
<dbReference type="PANTHER" id="PTHR11261">
    <property type="entry name" value="INTERPHOTORECEPTOR RETINOID-BINDING PROTEIN"/>
    <property type="match status" value="1"/>
</dbReference>
<dbReference type="Gene3D" id="3.90.226.10">
    <property type="entry name" value="2-enoyl-CoA Hydratase, Chain A, domain 1"/>
    <property type="match status" value="1"/>
</dbReference>
<feature type="signal peptide" evidence="1">
    <location>
        <begin position="1"/>
        <end position="24"/>
    </location>
</feature>
<dbReference type="InterPro" id="IPR005151">
    <property type="entry name" value="Tail-specific_protease"/>
</dbReference>
<keyword evidence="1" id="KW-0732">Signal</keyword>
<dbReference type="Pfam" id="PF03572">
    <property type="entry name" value="Peptidase_S41"/>
    <property type="match status" value="1"/>
</dbReference>
<keyword evidence="4" id="KW-1185">Reference proteome</keyword>
<dbReference type="InterPro" id="IPR029045">
    <property type="entry name" value="ClpP/crotonase-like_dom_sf"/>
</dbReference>
<dbReference type="Proteomes" id="UP001242010">
    <property type="component" value="Chromosome"/>
</dbReference>
<dbReference type="SUPFAM" id="SSF52096">
    <property type="entry name" value="ClpP/crotonase"/>
    <property type="match status" value="1"/>
</dbReference>
<dbReference type="RefSeq" id="WP_286354635.1">
    <property type="nucleotide sequence ID" value="NZ_AP027079.1"/>
</dbReference>